<evidence type="ECO:0000313" key="2">
    <source>
        <dbReference type="Proteomes" id="UP000018901"/>
    </source>
</evidence>
<dbReference type="HOGENOM" id="CLU_2913143_0_0_10"/>
<reference evidence="1 2" key="1">
    <citation type="submission" date="2013-12" db="EMBL/GenBank/DDBJ databases">
        <authorList>
            <consortium name="DOE Joint Genome Institute"/>
            <person name="Eisen J."/>
            <person name="Huntemann M."/>
            <person name="Han J."/>
            <person name="Chen A."/>
            <person name="Kyrpides N."/>
            <person name="Mavromatis K."/>
            <person name="Markowitz V."/>
            <person name="Palaniappan K."/>
            <person name="Ivanova N."/>
            <person name="Schaumberg A."/>
            <person name="Pati A."/>
            <person name="Liolios K."/>
            <person name="Nordberg H.P."/>
            <person name="Cantor M.N."/>
            <person name="Hua S.X."/>
            <person name="Woyke T."/>
        </authorList>
    </citation>
    <scope>NUCLEOTIDE SEQUENCE [LARGE SCALE GENOMIC DNA]</scope>
    <source>
        <strain evidence="2">DSM 18177</strain>
    </source>
</reference>
<dbReference type="Proteomes" id="UP000018901">
    <property type="component" value="Chromosome"/>
</dbReference>
<protein>
    <submittedName>
        <fullName evidence="1">Uncharacterized protein</fullName>
    </submittedName>
</protein>
<sequence>MANENDVFKFDKAEPPPIFYKDSERCEPRQVKIHDFNKFDAAEQLLVCLEDRKGISGLWKN</sequence>
<dbReference type="AlphaFoldDB" id="W0EX90"/>
<name>W0EX90_9BACT</name>
<dbReference type="KEGG" id="bvs:BARVI_07535"/>
<dbReference type="STRING" id="880074.BARVI_07535"/>
<organism evidence="1 2">
    <name type="scientific">Barnesiella viscericola DSM 18177</name>
    <dbReference type="NCBI Taxonomy" id="880074"/>
    <lineage>
        <taxon>Bacteria</taxon>
        <taxon>Pseudomonadati</taxon>
        <taxon>Bacteroidota</taxon>
        <taxon>Bacteroidia</taxon>
        <taxon>Bacteroidales</taxon>
        <taxon>Barnesiellaceae</taxon>
        <taxon>Barnesiella</taxon>
    </lineage>
</organism>
<gene>
    <name evidence="1" type="ORF">BARVI_07535</name>
</gene>
<keyword evidence="2" id="KW-1185">Reference proteome</keyword>
<evidence type="ECO:0000313" key="1">
    <source>
        <dbReference type="EMBL" id="AHF13819.1"/>
    </source>
</evidence>
<proteinExistence type="predicted"/>
<dbReference type="EMBL" id="CP007034">
    <property type="protein sequence ID" value="AHF13819.1"/>
    <property type="molecule type" value="Genomic_DNA"/>
</dbReference>
<accession>W0EX90</accession>